<evidence type="ECO:0008006" key="3">
    <source>
        <dbReference type="Google" id="ProtNLM"/>
    </source>
</evidence>
<comment type="caution">
    <text evidence="1">The sequence shown here is derived from an EMBL/GenBank/DDBJ whole genome shotgun (WGS) entry which is preliminary data.</text>
</comment>
<organism evidence="1 2">
    <name type="scientific">Colwellia asteriadis</name>
    <dbReference type="NCBI Taxonomy" id="517723"/>
    <lineage>
        <taxon>Bacteria</taxon>
        <taxon>Pseudomonadati</taxon>
        <taxon>Pseudomonadota</taxon>
        <taxon>Gammaproteobacteria</taxon>
        <taxon>Alteromonadales</taxon>
        <taxon>Colwelliaceae</taxon>
        <taxon>Colwellia</taxon>
    </lineage>
</organism>
<dbReference type="InterPro" id="IPR005186">
    <property type="entry name" value="FlaG"/>
</dbReference>
<proteinExistence type="predicted"/>
<reference evidence="1 2" key="1">
    <citation type="journal article" date="2019" name="Int. J. Syst. Evol. Microbiol.">
        <title>The Global Catalogue of Microorganisms (GCM) 10K type strain sequencing project: providing services to taxonomists for standard genome sequencing and annotation.</title>
        <authorList>
            <consortium name="The Broad Institute Genomics Platform"/>
            <consortium name="The Broad Institute Genome Sequencing Center for Infectious Disease"/>
            <person name="Wu L."/>
            <person name="Ma J."/>
        </authorList>
    </citation>
    <scope>NUCLEOTIDE SEQUENCE [LARGE SCALE GENOMIC DNA]</scope>
    <source>
        <strain evidence="1 2">JCM 15608</strain>
    </source>
</reference>
<dbReference type="InterPro" id="IPR035924">
    <property type="entry name" value="FlaG-like_sf"/>
</dbReference>
<name>A0ABN1L5V8_9GAMM</name>
<dbReference type="SUPFAM" id="SSF160214">
    <property type="entry name" value="FlaG-like"/>
    <property type="match status" value="1"/>
</dbReference>
<dbReference type="RefSeq" id="WP_343816595.1">
    <property type="nucleotide sequence ID" value="NZ_BAAAFA010000004.1"/>
</dbReference>
<gene>
    <name evidence="1" type="ORF">GCM10009111_13940</name>
</gene>
<dbReference type="PANTHER" id="PTHR37166">
    <property type="entry name" value="PROTEIN FLAG"/>
    <property type="match status" value="1"/>
</dbReference>
<accession>A0ABN1L5V8</accession>
<sequence>MSIEQISSEQLINVLSGYDKQRNTESTSLKSAENSVDDTNLVSKRAASLAPEGIEKLAEEKDKGPYSLASSLNEVEDKAELEKSLEIINQFIPLKNTNLIFEFDDLSDPPIVKVVDKDTDEVIREIPPKNIREISKALNDMADSISKSGALFNSEV</sequence>
<keyword evidence="2" id="KW-1185">Reference proteome</keyword>
<evidence type="ECO:0000313" key="1">
    <source>
        <dbReference type="EMBL" id="GAA0815511.1"/>
    </source>
</evidence>
<dbReference type="Pfam" id="PF03646">
    <property type="entry name" value="FlaG"/>
    <property type="match status" value="1"/>
</dbReference>
<dbReference type="EMBL" id="BAAAFA010000004">
    <property type="protein sequence ID" value="GAA0815511.1"/>
    <property type="molecule type" value="Genomic_DNA"/>
</dbReference>
<evidence type="ECO:0000313" key="2">
    <source>
        <dbReference type="Proteomes" id="UP001500021"/>
    </source>
</evidence>
<dbReference type="Proteomes" id="UP001500021">
    <property type="component" value="Unassembled WGS sequence"/>
</dbReference>
<dbReference type="PANTHER" id="PTHR37166:SF1">
    <property type="entry name" value="PROTEIN FLAG"/>
    <property type="match status" value="1"/>
</dbReference>
<dbReference type="Gene3D" id="3.30.160.170">
    <property type="entry name" value="FlaG-like"/>
    <property type="match status" value="1"/>
</dbReference>
<protein>
    <recommendedName>
        <fullName evidence="3">Flagellar protein FlaG</fullName>
    </recommendedName>
</protein>